<feature type="domain" description="Peptidase M16 C-terminal" evidence="4">
    <location>
        <begin position="165"/>
        <end position="335"/>
    </location>
</feature>
<dbReference type="SUPFAM" id="SSF63411">
    <property type="entry name" value="LuxS/MPP-like metallohydrolase"/>
    <property type="match status" value="2"/>
</dbReference>
<evidence type="ECO:0000259" key="4">
    <source>
        <dbReference type="Pfam" id="PF05193"/>
    </source>
</evidence>
<dbReference type="PANTHER" id="PTHR11851:SF49">
    <property type="entry name" value="MITOCHONDRIAL-PROCESSING PEPTIDASE SUBUNIT ALPHA"/>
    <property type="match status" value="1"/>
</dbReference>
<dbReference type="Proteomes" id="UP000217785">
    <property type="component" value="Unassembled WGS sequence"/>
</dbReference>
<reference evidence="6" key="1">
    <citation type="submission" date="2017-07" db="EMBL/GenBank/DDBJ databases">
        <title>Draft genome sequence of Effusibacillus lacus strain skLN1.</title>
        <authorList>
            <person name="Watanabe M."/>
            <person name="Kojima H."/>
            <person name="Fukui M."/>
        </authorList>
    </citation>
    <scope>NUCLEOTIDE SEQUENCE [LARGE SCALE GENOMIC DNA]</scope>
    <source>
        <strain evidence="6">skLN1</strain>
    </source>
</reference>
<name>A0A292YJQ6_9BACL</name>
<evidence type="ECO:0000313" key="5">
    <source>
        <dbReference type="EMBL" id="GAX88614.1"/>
    </source>
</evidence>
<evidence type="ECO:0000313" key="6">
    <source>
        <dbReference type="Proteomes" id="UP000217785"/>
    </source>
</evidence>
<protein>
    <submittedName>
        <fullName evidence="5">Zinc protease</fullName>
    </submittedName>
</protein>
<dbReference type="PROSITE" id="PS00143">
    <property type="entry name" value="INSULINASE"/>
    <property type="match status" value="1"/>
</dbReference>
<proteinExistence type="inferred from homology"/>
<dbReference type="GO" id="GO:0006508">
    <property type="term" value="P:proteolysis"/>
    <property type="evidence" value="ECO:0007669"/>
    <property type="project" value="UniProtKB-KW"/>
</dbReference>
<keyword evidence="6" id="KW-1185">Reference proteome</keyword>
<evidence type="ECO:0000256" key="1">
    <source>
        <dbReference type="ARBA" id="ARBA00007261"/>
    </source>
</evidence>
<dbReference type="EMBL" id="BDUF01000004">
    <property type="protein sequence ID" value="GAX88614.1"/>
    <property type="molecule type" value="Genomic_DNA"/>
</dbReference>
<comment type="caution">
    <text evidence="5">The sequence shown here is derived from an EMBL/GenBank/DDBJ whole genome shotgun (WGS) entry which is preliminary data.</text>
</comment>
<dbReference type="Pfam" id="PF05193">
    <property type="entry name" value="Peptidase_M16_C"/>
    <property type="match status" value="1"/>
</dbReference>
<dbReference type="GO" id="GO:0004222">
    <property type="term" value="F:metalloendopeptidase activity"/>
    <property type="evidence" value="ECO:0007669"/>
    <property type="project" value="InterPro"/>
</dbReference>
<keyword evidence="5" id="KW-0378">Hydrolase</keyword>
<dbReference type="AlphaFoldDB" id="A0A292YJQ6"/>
<organism evidence="5 6">
    <name type="scientific">Effusibacillus lacus</name>
    <dbReference type="NCBI Taxonomy" id="1348429"/>
    <lineage>
        <taxon>Bacteria</taxon>
        <taxon>Bacillati</taxon>
        <taxon>Bacillota</taxon>
        <taxon>Bacilli</taxon>
        <taxon>Bacillales</taxon>
        <taxon>Alicyclobacillaceae</taxon>
        <taxon>Effusibacillus</taxon>
    </lineage>
</organism>
<dbReference type="InterPro" id="IPR050361">
    <property type="entry name" value="MPP/UQCRC_Complex"/>
</dbReference>
<dbReference type="InterPro" id="IPR007863">
    <property type="entry name" value="Peptidase_M16_C"/>
</dbReference>
<dbReference type="InterPro" id="IPR001431">
    <property type="entry name" value="Pept_M16_Zn_BS"/>
</dbReference>
<gene>
    <name evidence="5" type="ORF">EFBL_0226</name>
</gene>
<accession>A0A292YJQ6</accession>
<dbReference type="Pfam" id="PF00675">
    <property type="entry name" value="Peptidase_M16"/>
    <property type="match status" value="1"/>
</dbReference>
<evidence type="ECO:0000256" key="2">
    <source>
        <dbReference type="RuleBase" id="RU004447"/>
    </source>
</evidence>
<dbReference type="InterPro" id="IPR011249">
    <property type="entry name" value="Metalloenz_LuxS/M16"/>
</dbReference>
<comment type="similarity">
    <text evidence="1 2">Belongs to the peptidase M16 family.</text>
</comment>
<sequence>MQTRRTQLPNGLRILTQRTPHYRGAVALFRFGVGSAYESSDGWGTAHFLEHMIFQGTADKDHDTLMMELARLGATANASTGFESTVFELTSPAETLLPSLHIMSEMLDRFHLAPELIDLERDIILEEWRMTRDEPSQWGEDCLYHQVLGDFGHPILGTEESLQSMDRKRLLEFANAYYTPDNMIVSVVGDVEHERIVEALGQWFGDNRSKALPKPLVPIRQSYRLHSEEEHELLHVFFGFHAPPLGSGRLPAFDVLGSVLGGDSWSRLFRKVRNELGLAYSISGFYSGWQDMGLFGVQSATQPDQAQKLVDTIRHEISVVQHDLTEDEVELAKAVLQANILFGSDQVGWRAERILHDEAVFGKMRGIEEDLQAITNVKREDVLELAEFHLDLGKSTLVTVGNVDVQ</sequence>
<dbReference type="PANTHER" id="PTHR11851">
    <property type="entry name" value="METALLOPROTEASE"/>
    <property type="match status" value="1"/>
</dbReference>
<feature type="domain" description="Peptidase M16 N-terminal" evidence="3">
    <location>
        <begin position="14"/>
        <end position="147"/>
    </location>
</feature>
<evidence type="ECO:0000259" key="3">
    <source>
        <dbReference type="Pfam" id="PF00675"/>
    </source>
</evidence>
<dbReference type="GO" id="GO:0046872">
    <property type="term" value="F:metal ion binding"/>
    <property type="evidence" value="ECO:0007669"/>
    <property type="project" value="InterPro"/>
</dbReference>
<dbReference type="Gene3D" id="3.30.830.10">
    <property type="entry name" value="Metalloenzyme, LuxS/M16 peptidase-like"/>
    <property type="match status" value="2"/>
</dbReference>
<keyword evidence="5" id="KW-0645">Protease</keyword>
<dbReference type="InterPro" id="IPR011765">
    <property type="entry name" value="Pept_M16_N"/>
</dbReference>